<feature type="region of interest" description="Disordered" evidence="3">
    <location>
        <begin position="1"/>
        <end position="58"/>
    </location>
</feature>
<name>A0A8H7LZ53_9AGAM</name>
<dbReference type="InterPro" id="IPR053246">
    <property type="entry name" value="NS_splicing_regulatory_protein"/>
</dbReference>
<feature type="domain" description="Nuclear speckle splicing regulatory protein 1 N-terminal" evidence="4">
    <location>
        <begin position="66"/>
        <end position="182"/>
    </location>
</feature>
<gene>
    <name evidence="5" type="ORF">RHS03_01827</name>
</gene>
<dbReference type="Pfam" id="PF09745">
    <property type="entry name" value="NSRP1_N"/>
    <property type="match status" value="1"/>
</dbReference>
<dbReference type="GO" id="GO:0000381">
    <property type="term" value="P:regulation of alternative mRNA splicing, via spliceosome"/>
    <property type="evidence" value="ECO:0007669"/>
    <property type="project" value="InterPro"/>
</dbReference>
<reference evidence="5" key="1">
    <citation type="submission" date="2020-09" db="EMBL/GenBank/DDBJ databases">
        <title>Comparative genome analyses of four rice-infecting Rhizoctonia solani isolates reveal extensive enrichment of homogalacturonan modification genes.</title>
        <authorList>
            <person name="Lee D.-Y."/>
            <person name="Jeon J."/>
            <person name="Kim K.-T."/>
            <person name="Cheong K."/>
            <person name="Song H."/>
            <person name="Choi G."/>
            <person name="Ko J."/>
            <person name="Opiyo S.O."/>
            <person name="Zuo S."/>
            <person name="Madhav S."/>
            <person name="Lee Y.-H."/>
            <person name="Wang G.-L."/>
        </authorList>
    </citation>
    <scope>NUCLEOTIDE SEQUENCE</scope>
    <source>
        <strain evidence="5">AG1-IA WGL</strain>
    </source>
</reference>
<dbReference type="Proteomes" id="UP000602905">
    <property type="component" value="Unassembled WGS sequence"/>
</dbReference>
<feature type="compositionally biased region" description="Basic and acidic residues" evidence="3">
    <location>
        <begin position="194"/>
        <end position="204"/>
    </location>
</feature>
<sequence>MSKLSFSLAKPKKDVQPVGTAPSLTRVALDDDNESSVLSGGGNGTSGRKKNDMTNMAAQAVSRKAQRKMDAELKVDSTVFQYDEVWDGMKLAEAKAKAQKEDNPEARKPKYMKNLLDSAATRRLDHLRAEEKLMQREREAEGDEFADKEKFVTQAYKDQMAEVRRAEAEEKAREEAERKKNKGLGGGMTHFYKRMLEDSSRSHDAAVAATSSDPDPSSEPAVAAASGTSAPGRIGPAPVANLTVTRPARGPKPLEVAPNPDEVLKSGETRTNGETKTMITADGSEVEINDNNEVVDKRELLSAGLNLSAPNTRNLSLLRAIHGSGSKTTEEPVVAHRAAGVAASKEEIRKRQQRQLEAQLEEERKRVRDEQEREEREERERVVRRRNDESAVNDAKERYLARKRRKLEEEQQQEEQQES</sequence>
<evidence type="ECO:0000313" key="5">
    <source>
        <dbReference type="EMBL" id="KAF8710362.1"/>
    </source>
</evidence>
<feature type="non-terminal residue" evidence="5">
    <location>
        <position position="1"/>
    </location>
</feature>
<comment type="caution">
    <text evidence="5">The sequence shown here is derived from an EMBL/GenBank/DDBJ whole genome shotgun (WGS) entry which is preliminary data.</text>
</comment>
<protein>
    <recommendedName>
        <fullName evidence="4">Nuclear speckle splicing regulatory protein 1 N-terminal domain-containing protein</fullName>
    </recommendedName>
</protein>
<evidence type="ECO:0000256" key="1">
    <source>
        <dbReference type="ARBA" id="ARBA00010126"/>
    </source>
</evidence>
<dbReference type="EMBL" id="JACYCD010000047">
    <property type="protein sequence ID" value="KAF8710362.1"/>
    <property type="molecule type" value="Genomic_DNA"/>
</dbReference>
<dbReference type="InterPro" id="IPR018612">
    <property type="entry name" value="NSRP1_N"/>
</dbReference>
<evidence type="ECO:0000259" key="4">
    <source>
        <dbReference type="Pfam" id="PF09745"/>
    </source>
</evidence>
<feature type="compositionally biased region" description="Basic and acidic residues" evidence="3">
    <location>
        <begin position="262"/>
        <end position="273"/>
    </location>
</feature>
<organism evidence="5 6">
    <name type="scientific">Rhizoctonia solani</name>
    <dbReference type="NCBI Taxonomy" id="456999"/>
    <lineage>
        <taxon>Eukaryota</taxon>
        <taxon>Fungi</taxon>
        <taxon>Dikarya</taxon>
        <taxon>Basidiomycota</taxon>
        <taxon>Agaricomycotina</taxon>
        <taxon>Agaricomycetes</taxon>
        <taxon>Cantharellales</taxon>
        <taxon>Ceratobasidiaceae</taxon>
        <taxon>Rhizoctonia</taxon>
    </lineage>
</organism>
<feature type="compositionally biased region" description="Acidic residues" evidence="3">
    <location>
        <begin position="410"/>
        <end position="419"/>
    </location>
</feature>
<dbReference type="AlphaFoldDB" id="A0A8H7LZ53"/>
<dbReference type="PANTHER" id="PTHR47845:SF1">
    <property type="entry name" value="NUCLEAR SPECKLE SPLICING REGULATORY PROTEIN 1 HOMOLOG"/>
    <property type="match status" value="1"/>
</dbReference>
<feature type="compositionally biased region" description="Basic and acidic residues" evidence="3">
    <location>
        <begin position="361"/>
        <end position="400"/>
    </location>
</feature>
<dbReference type="PANTHER" id="PTHR47845">
    <property type="entry name" value="NUCLEAR SPECKLE SPLICING REGULATORY PROTEIN 1 HOMOLOG"/>
    <property type="match status" value="1"/>
</dbReference>
<accession>A0A8H7LZ53</accession>
<feature type="region of interest" description="Disordered" evidence="3">
    <location>
        <begin position="356"/>
        <end position="419"/>
    </location>
</feature>
<feature type="region of interest" description="Disordered" evidence="3">
    <location>
        <begin position="162"/>
        <end position="282"/>
    </location>
</feature>
<evidence type="ECO:0000313" key="6">
    <source>
        <dbReference type="Proteomes" id="UP000602905"/>
    </source>
</evidence>
<dbReference type="OrthoDB" id="446635at2759"/>
<comment type="similarity">
    <text evidence="1">Belongs to the NSRP1 family.</text>
</comment>
<evidence type="ECO:0000256" key="3">
    <source>
        <dbReference type="SAM" id="MobiDB-lite"/>
    </source>
</evidence>
<evidence type="ECO:0000256" key="2">
    <source>
        <dbReference type="ARBA" id="ARBA00023054"/>
    </source>
</evidence>
<feature type="compositionally biased region" description="Basic and acidic residues" evidence="3">
    <location>
        <begin position="162"/>
        <end position="178"/>
    </location>
</feature>
<keyword evidence="2" id="KW-0175">Coiled coil</keyword>
<proteinExistence type="inferred from homology"/>